<evidence type="ECO:0000313" key="9">
    <source>
        <dbReference type="EMBL" id="KAF2158019.1"/>
    </source>
</evidence>
<dbReference type="GO" id="GO:0005737">
    <property type="term" value="C:cytoplasm"/>
    <property type="evidence" value="ECO:0007669"/>
    <property type="project" value="UniProtKB-ARBA"/>
</dbReference>
<comment type="similarity">
    <text evidence="3">Belongs to the FMN-dependent alpha-hydroxy acid dehydrogenase family.</text>
</comment>
<dbReference type="InterPro" id="IPR008259">
    <property type="entry name" value="FMN_hydac_DH_AS"/>
</dbReference>
<organism evidence="9 10">
    <name type="scientific">Myriangium duriaei CBS 260.36</name>
    <dbReference type="NCBI Taxonomy" id="1168546"/>
    <lineage>
        <taxon>Eukaryota</taxon>
        <taxon>Fungi</taxon>
        <taxon>Dikarya</taxon>
        <taxon>Ascomycota</taxon>
        <taxon>Pezizomycotina</taxon>
        <taxon>Dothideomycetes</taxon>
        <taxon>Dothideomycetidae</taxon>
        <taxon>Myriangiales</taxon>
        <taxon>Myriangiaceae</taxon>
        <taxon>Myriangium</taxon>
    </lineage>
</organism>
<evidence type="ECO:0000313" key="10">
    <source>
        <dbReference type="Proteomes" id="UP000799439"/>
    </source>
</evidence>
<dbReference type="OrthoDB" id="1925334at2759"/>
<feature type="binding site" evidence="7">
    <location>
        <position position="230"/>
    </location>
    <ligand>
        <name>FMN</name>
        <dbReference type="ChEBI" id="CHEBI:58210"/>
    </ligand>
</feature>
<gene>
    <name evidence="9" type="ORF">K461DRAFT_284369</name>
</gene>
<name>A0A9P4JAJ7_9PEZI</name>
<evidence type="ECO:0000256" key="7">
    <source>
        <dbReference type="PIRSR" id="PIRSR000138-2"/>
    </source>
</evidence>
<evidence type="ECO:0000256" key="1">
    <source>
        <dbReference type="ARBA" id="ARBA00001917"/>
    </source>
</evidence>
<keyword evidence="10" id="KW-1185">Reference proteome</keyword>
<feature type="binding site" evidence="7">
    <location>
        <position position="257"/>
    </location>
    <ligand>
        <name>glyoxylate</name>
        <dbReference type="ChEBI" id="CHEBI:36655"/>
    </ligand>
</feature>
<feature type="binding site" evidence="7">
    <location>
        <position position="33"/>
    </location>
    <ligand>
        <name>glyoxylate</name>
        <dbReference type="ChEBI" id="CHEBI:36655"/>
    </ligand>
</feature>
<dbReference type="PIRSF" id="PIRSF000138">
    <property type="entry name" value="Al-hdrx_acd_dh"/>
    <property type="match status" value="1"/>
</dbReference>
<dbReference type="GO" id="GO:0016491">
    <property type="term" value="F:oxidoreductase activity"/>
    <property type="evidence" value="ECO:0007669"/>
    <property type="project" value="UniProtKB-KW"/>
</dbReference>
<dbReference type="PANTHER" id="PTHR10578">
    <property type="entry name" value="S -2-HYDROXY-ACID OXIDASE-RELATED"/>
    <property type="match status" value="1"/>
</dbReference>
<feature type="binding site" evidence="7">
    <location>
        <position position="115"/>
    </location>
    <ligand>
        <name>FMN</name>
        <dbReference type="ChEBI" id="CHEBI:58210"/>
    </ligand>
</feature>
<comment type="cofactor">
    <cofactor evidence="1">
        <name>FMN</name>
        <dbReference type="ChEBI" id="CHEBI:58210"/>
    </cofactor>
</comment>
<evidence type="ECO:0000256" key="6">
    <source>
        <dbReference type="PIRSR" id="PIRSR000138-1"/>
    </source>
</evidence>
<dbReference type="FunFam" id="3.20.20.70:FF:000056">
    <property type="entry name" value="hydroxyacid oxidase 2"/>
    <property type="match status" value="1"/>
</dbReference>
<feature type="binding site" evidence="7">
    <location>
        <begin position="86"/>
        <end position="88"/>
    </location>
    <ligand>
        <name>FMN</name>
        <dbReference type="ChEBI" id="CHEBI:58210"/>
    </ligand>
</feature>
<dbReference type="PANTHER" id="PTHR10578:SF149">
    <property type="entry name" value="2-HYDROXYACID OXIDASE 2"/>
    <property type="match status" value="1"/>
</dbReference>
<feature type="binding site" evidence="7">
    <location>
        <begin position="308"/>
        <end position="309"/>
    </location>
    <ligand>
        <name>FMN</name>
        <dbReference type="ChEBI" id="CHEBI:58210"/>
    </ligand>
</feature>
<dbReference type="CDD" id="cd02809">
    <property type="entry name" value="alpha_hydroxyacid_oxid_FMN"/>
    <property type="match status" value="1"/>
</dbReference>
<dbReference type="GO" id="GO:0010181">
    <property type="term" value="F:FMN binding"/>
    <property type="evidence" value="ECO:0007669"/>
    <property type="project" value="InterPro"/>
</dbReference>
<dbReference type="Pfam" id="PF01070">
    <property type="entry name" value="FMN_dh"/>
    <property type="match status" value="1"/>
</dbReference>
<keyword evidence="2" id="KW-0560">Oxidoreductase</keyword>
<evidence type="ECO:0000256" key="2">
    <source>
        <dbReference type="ARBA" id="ARBA00023002"/>
    </source>
</evidence>
<evidence type="ECO:0000256" key="4">
    <source>
        <dbReference type="ARBA" id="ARBA00073420"/>
    </source>
</evidence>
<evidence type="ECO:0000259" key="8">
    <source>
        <dbReference type="PROSITE" id="PS51349"/>
    </source>
</evidence>
<accession>A0A9P4JAJ7</accession>
<feature type="binding site" evidence="7">
    <location>
        <begin position="285"/>
        <end position="289"/>
    </location>
    <ligand>
        <name>FMN</name>
        <dbReference type="ChEBI" id="CHEBI:58210"/>
    </ligand>
</feature>
<keyword evidence="7" id="KW-0285">Flavoprotein</keyword>
<dbReference type="PROSITE" id="PS00557">
    <property type="entry name" value="FMN_HYDROXY_ACID_DH_1"/>
    <property type="match status" value="1"/>
</dbReference>
<dbReference type="AlphaFoldDB" id="A0A9P4JAJ7"/>
<dbReference type="InterPro" id="IPR013785">
    <property type="entry name" value="Aldolase_TIM"/>
</dbReference>
<reference evidence="9" key="1">
    <citation type="journal article" date="2020" name="Stud. Mycol.">
        <title>101 Dothideomycetes genomes: a test case for predicting lifestyles and emergence of pathogens.</title>
        <authorList>
            <person name="Haridas S."/>
            <person name="Albert R."/>
            <person name="Binder M."/>
            <person name="Bloem J."/>
            <person name="Labutti K."/>
            <person name="Salamov A."/>
            <person name="Andreopoulos B."/>
            <person name="Baker S."/>
            <person name="Barry K."/>
            <person name="Bills G."/>
            <person name="Bluhm B."/>
            <person name="Cannon C."/>
            <person name="Castanera R."/>
            <person name="Culley D."/>
            <person name="Daum C."/>
            <person name="Ezra D."/>
            <person name="Gonzalez J."/>
            <person name="Henrissat B."/>
            <person name="Kuo A."/>
            <person name="Liang C."/>
            <person name="Lipzen A."/>
            <person name="Lutzoni F."/>
            <person name="Magnuson J."/>
            <person name="Mondo S."/>
            <person name="Nolan M."/>
            <person name="Ohm R."/>
            <person name="Pangilinan J."/>
            <person name="Park H.-J."/>
            <person name="Ramirez L."/>
            <person name="Alfaro M."/>
            <person name="Sun H."/>
            <person name="Tritt A."/>
            <person name="Yoshinaga Y."/>
            <person name="Zwiers L.-H."/>
            <person name="Turgeon B."/>
            <person name="Goodwin S."/>
            <person name="Spatafora J."/>
            <person name="Crous P."/>
            <person name="Grigoriev I."/>
        </authorList>
    </citation>
    <scope>NUCLEOTIDE SEQUENCE</scope>
    <source>
        <strain evidence="9">CBS 260.36</strain>
    </source>
</reference>
<protein>
    <recommendedName>
        <fullName evidence="4">Oxidase FUB9</fullName>
    </recommendedName>
    <alternativeName>
        <fullName evidence="5">Fusaric acid biosynthesis protein 9</fullName>
    </alternativeName>
</protein>
<feature type="domain" description="FMN hydroxy acid dehydrogenase" evidence="8">
    <location>
        <begin position="7"/>
        <end position="359"/>
    </location>
</feature>
<evidence type="ECO:0000256" key="3">
    <source>
        <dbReference type="ARBA" id="ARBA00024042"/>
    </source>
</evidence>
<dbReference type="Proteomes" id="UP000799439">
    <property type="component" value="Unassembled WGS sequence"/>
</dbReference>
<evidence type="ECO:0000256" key="5">
    <source>
        <dbReference type="ARBA" id="ARBA00083297"/>
    </source>
</evidence>
<sequence length="366" mass="40134">MANRAASWDDHVFSIADLNEKGSAKLPPMYREYYNHGAMDMITLQDNEEAFNRYKIRPRILRNVSNIDTSATICGEKSKFPLALAPVAMQRLAHPDGEVACSRAAAKMGVPMCLSSYSTSSLEDVKAQGSTNAYMVQMCIVRDRSVTLQLLERAEKAGYKALFLSVDVPVLGIRLNEARNKFQLPDSLKFPNIVSEFGDKDDRMAYDDTIEWDELLEWLRGHTKMEIWFKGVTSPEDVEKAVSYGVDGVIISNHGGRQLDGVPSTLDALRQCAPSAKGKIRIGMDGGIRRGTDIFKAIALGAEFVLLGRATIWGLAYKGQAGVELALQILLAEFKTTMALAGCRAVSDISVNHLSVLGVNGILAKL</sequence>
<feature type="binding site" evidence="7">
    <location>
        <position position="254"/>
    </location>
    <ligand>
        <name>glyoxylate</name>
        <dbReference type="ChEBI" id="CHEBI:36655"/>
    </ligand>
</feature>
<feature type="binding site" evidence="7">
    <location>
        <position position="174"/>
    </location>
    <ligand>
        <name>glyoxylate</name>
        <dbReference type="ChEBI" id="CHEBI:36655"/>
    </ligand>
</feature>
<proteinExistence type="inferred from homology"/>
<dbReference type="Gene3D" id="3.20.20.70">
    <property type="entry name" value="Aldolase class I"/>
    <property type="match status" value="1"/>
</dbReference>
<keyword evidence="7" id="KW-0288">FMN</keyword>
<dbReference type="PROSITE" id="PS51349">
    <property type="entry name" value="FMN_HYDROXY_ACID_DH_2"/>
    <property type="match status" value="1"/>
</dbReference>
<dbReference type="SUPFAM" id="SSF51395">
    <property type="entry name" value="FMN-linked oxidoreductases"/>
    <property type="match status" value="1"/>
</dbReference>
<comment type="caution">
    <text evidence="9">The sequence shown here is derived from an EMBL/GenBank/DDBJ whole genome shotgun (WGS) entry which is preliminary data.</text>
</comment>
<dbReference type="InterPro" id="IPR000262">
    <property type="entry name" value="FMN-dep_DH"/>
</dbReference>
<feature type="binding site" evidence="7">
    <location>
        <position position="252"/>
    </location>
    <ligand>
        <name>FMN</name>
        <dbReference type="ChEBI" id="CHEBI:58210"/>
    </ligand>
</feature>
<feature type="binding site" evidence="7">
    <location>
        <position position="137"/>
    </location>
    <ligand>
        <name>FMN</name>
        <dbReference type="ChEBI" id="CHEBI:58210"/>
    </ligand>
</feature>
<dbReference type="EMBL" id="ML996081">
    <property type="protein sequence ID" value="KAF2158019.1"/>
    <property type="molecule type" value="Genomic_DNA"/>
</dbReference>
<dbReference type="InterPro" id="IPR037396">
    <property type="entry name" value="FMN_HAD"/>
</dbReference>
<dbReference type="InterPro" id="IPR012133">
    <property type="entry name" value="Alpha-hydoxy_acid_DH_FMN"/>
</dbReference>
<feature type="active site" description="Proton acceptor" evidence="6">
    <location>
        <position position="254"/>
    </location>
</feature>